<reference evidence="1 2" key="1">
    <citation type="submission" date="2022-10" db="EMBL/GenBank/DDBJ databases">
        <title>The complete genomes of actinobacterial strains from the NBC collection.</title>
        <authorList>
            <person name="Joergensen T.S."/>
            <person name="Alvarez Arevalo M."/>
            <person name="Sterndorff E.B."/>
            <person name="Faurdal D."/>
            <person name="Vuksanovic O."/>
            <person name="Mourched A.-S."/>
            <person name="Charusanti P."/>
            <person name="Shaw S."/>
            <person name="Blin K."/>
            <person name="Weber T."/>
        </authorList>
    </citation>
    <scope>NUCLEOTIDE SEQUENCE [LARGE SCALE GENOMIC DNA]</scope>
    <source>
        <strain evidence="1 2">NBC_00396</strain>
    </source>
</reference>
<dbReference type="EMBL" id="CP107941">
    <property type="protein sequence ID" value="WUI81002.1"/>
    <property type="molecule type" value="Genomic_DNA"/>
</dbReference>
<keyword evidence="2" id="KW-1185">Reference proteome</keyword>
<protein>
    <recommendedName>
        <fullName evidence="3">Secreted protein</fullName>
    </recommendedName>
</protein>
<sequence length="118" mass="12715">MATGTKIVRNGIVALVLAGIGVTFAVVPAQAHSGSWSKTRSGCKYTGGVNSNHAYAWTQRETGSCSGHAWLWAISCDGGQIVHRSQFVSLSVPNMYLVYHKTQENEEWGSSHYAEAPC</sequence>
<name>A0ABZ1PAJ0_9ACTN</name>
<dbReference type="RefSeq" id="WP_328367595.1">
    <property type="nucleotide sequence ID" value="NZ_CP107936.1"/>
</dbReference>
<dbReference type="Proteomes" id="UP001346877">
    <property type="component" value="Chromosome"/>
</dbReference>
<accession>A0ABZ1PAJ0</accession>
<gene>
    <name evidence="1" type="ORF">OG375_24215</name>
</gene>
<proteinExistence type="predicted"/>
<evidence type="ECO:0000313" key="2">
    <source>
        <dbReference type="Proteomes" id="UP001346877"/>
    </source>
</evidence>
<evidence type="ECO:0000313" key="1">
    <source>
        <dbReference type="EMBL" id="WUI81002.1"/>
    </source>
</evidence>
<organism evidence="1 2">
    <name type="scientific">Micromonospora zamorensis</name>
    <dbReference type="NCBI Taxonomy" id="709883"/>
    <lineage>
        <taxon>Bacteria</taxon>
        <taxon>Bacillati</taxon>
        <taxon>Actinomycetota</taxon>
        <taxon>Actinomycetes</taxon>
        <taxon>Micromonosporales</taxon>
        <taxon>Micromonosporaceae</taxon>
        <taxon>Micromonospora</taxon>
    </lineage>
</organism>
<evidence type="ECO:0008006" key="3">
    <source>
        <dbReference type="Google" id="ProtNLM"/>
    </source>
</evidence>